<keyword evidence="3" id="KW-1185">Reference proteome</keyword>
<reference evidence="2 3" key="1">
    <citation type="submission" date="2016-04" db="EMBL/GenBank/DDBJ databases">
        <title>A degradative enzymes factory behind the ericoid mycorrhizal symbiosis.</title>
        <authorList>
            <consortium name="DOE Joint Genome Institute"/>
            <person name="Martino E."/>
            <person name="Morin E."/>
            <person name="Grelet G."/>
            <person name="Kuo A."/>
            <person name="Kohler A."/>
            <person name="Daghino S."/>
            <person name="Barry K."/>
            <person name="Choi C."/>
            <person name="Cichocki N."/>
            <person name="Clum A."/>
            <person name="Copeland A."/>
            <person name="Hainaut M."/>
            <person name="Haridas S."/>
            <person name="Labutti K."/>
            <person name="Lindquist E."/>
            <person name="Lipzen A."/>
            <person name="Khouja H.-R."/>
            <person name="Murat C."/>
            <person name="Ohm R."/>
            <person name="Olson A."/>
            <person name="Spatafora J."/>
            <person name="Veneault-Fourrey C."/>
            <person name="Henrissat B."/>
            <person name="Grigoriev I."/>
            <person name="Martin F."/>
            <person name="Perotto S."/>
        </authorList>
    </citation>
    <scope>NUCLEOTIDE SEQUENCE [LARGE SCALE GENOMIC DNA]</scope>
    <source>
        <strain evidence="2 3">E</strain>
    </source>
</reference>
<name>A0A2J6SQZ2_9HELO</name>
<dbReference type="RefSeq" id="XP_024730099.1">
    <property type="nucleotide sequence ID" value="XM_024883887.1"/>
</dbReference>
<dbReference type="InParanoid" id="A0A2J6SQZ2"/>
<dbReference type="GeneID" id="36591964"/>
<evidence type="ECO:0000313" key="3">
    <source>
        <dbReference type="Proteomes" id="UP000235371"/>
    </source>
</evidence>
<protein>
    <submittedName>
        <fullName evidence="2">Uncharacterized protein</fullName>
    </submittedName>
</protein>
<dbReference type="AlphaFoldDB" id="A0A2J6SQZ2"/>
<dbReference type="OrthoDB" id="5402991at2759"/>
<feature type="compositionally biased region" description="Low complexity" evidence="1">
    <location>
        <begin position="167"/>
        <end position="184"/>
    </location>
</feature>
<proteinExistence type="predicted"/>
<dbReference type="EMBL" id="KZ613892">
    <property type="protein sequence ID" value="PMD53195.1"/>
    <property type="molecule type" value="Genomic_DNA"/>
</dbReference>
<sequence length="255" mass="27362">MASVVMKAVAGGGIGDAAHQVVGVAQAAGQIMDIVRDETTKANEAARTADNEFNIRKNFLDNTVNAIKEATLGQYSIVICTDQSDDDFQELAGQVLPMDLVDVEVGDGKTVNFQVYVFDTGKYLRHGRWERDAWWYYGQSEVSYDVAMHVRFDHAQPKLNPEEADQQQEAQAGEAEMAEAVNSASGGGGNEEEEGGDEAQVQESAATGGGAGGRDTNSQPEENQPDDAQPDETQAAEQGAEGQVEGDGEQEEQEE</sequence>
<feature type="compositionally biased region" description="Acidic residues" evidence="1">
    <location>
        <begin position="244"/>
        <end position="255"/>
    </location>
</feature>
<feature type="compositionally biased region" description="Low complexity" evidence="1">
    <location>
        <begin position="232"/>
        <end position="243"/>
    </location>
</feature>
<organism evidence="2 3">
    <name type="scientific">Hyaloscypha bicolor E</name>
    <dbReference type="NCBI Taxonomy" id="1095630"/>
    <lineage>
        <taxon>Eukaryota</taxon>
        <taxon>Fungi</taxon>
        <taxon>Dikarya</taxon>
        <taxon>Ascomycota</taxon>
        <taxon>Pezizomycotina</taxon>
        <taxon>Leotiomycetes</taxon>
        <taxon>Helotiales</taxon>
        <taxon>Hyaloscyphaceae</taxon>
        <taxon>Hyaloscypha</taxon>
        <taxon>Hyaloscypha bicolor</taxon>
    </lineage>
</organism>
<dbReference type="Proteomes" id="UP000235371">
    <property type="component" value="Unassembled WGS sequence"/>
</dbReference>
<evidence type="ECO:0000313" key="2">
    <source>
        <dbReference type="EMBL" id="PMD53195.1"/>
    </source>
</evidence>
<gene>
    <name evidence="2" type="ORF">K444DRAFT_635595</name>
</gene>
<feature type="region of interest" description="Disordered" evidence="1">
    <location>
        <begin position="160"/>
        <end position="255"/>
    </location>
</feature>
<dbReference type="STRING" id="1095630.A0A2J6SQZ2"/>
<evidence type="ECO:0000256" key="1">
    <source>
        <dbReference type="SAM" id="MobiDB-lite"/>
    </source>
</evidence>
<accession>A0A2J6SQZ2</accession>